<evidence type="ECO:0000256" key="1">
    <source>
        <dbReference type="SAM" id="MobiDB-lite"/>
    </source>
</evidence>
<proteinExistence type="predicted"/>
<comment type="caution">
    <text evidence="2">The sequence shown here is derived from an EMBL/GenBank/DDBJ whole genome shotgun (WGS) entry which is preliminary data.</text>
</comment>
<gene>
    <name evidence="2" type="ORF">O4H49_16485</name>
</gene>
<dbReference type="RefSeq" id="WP_269424537.1">
    <property type="nucleotide sequence ID" value="NZ_JAPWGY010000007.1"/>
</dbReference>
<organism evidence="2 3">
    <name type="scientific">Kiloniella laminariae</name>
    <dbReference type="NCBI Taxonomy" id="454162"/>
    <lineage>
        <taxon>Bacteria</taxon>
        <taxon>Pseudomonadati</taxon>
        <taxon>Pseudomonadota</taxon>
        <taxon>Alphaproteobacteria</taxon>
        <taxon>Rhodospirillales</taxon>
        <taxon>Kiloniellaceae</taxon>
        <taxon>Kiloniella</taxon>
    </lineage>
</organism>
<reference evidence="2" key="1">
    <citation type="submission" date="2022-12" db="EMBL/GenBank/DDBJ databases">
        <title>Bacterial isolates from different developmental stages of Nematostella vectensis.</title>
        <authorList>
            <person name="Fraune S."/>
        </authorList>
    </citation>
    <scope>NUCLEOTIDE SEQUENCE</scope>
    <source>
        <strain evidence="2">G21630-S1</strain>
    </source>
</reference>
<name>A0ABT4LMQ0_9PROT</name>
<evidence type="ECO:0000313" key="3">
    <source>
        <dbReference type="Proteomes" id="UP001069802"/>
    </source>
</evidence>
<feature type="region of interest" description="Disordered" evidence="1">
    <location>
        <begin position="1"/>
        <end position="31"/>
    </location>
</feature>
<dbReference type="EMBL" id="JAPWGY010000007">
    <property type="protein sequence ID" value="MCZ4282386.1"/>
    <property type="molecule type" value="Genomic_DNA"/>
</dbReference>
<dbReference type="Proteomes" id="UP001069802">
    <property type="component" value="Unassembled WGS sequence"/>
</dbReference>
<keyword evidence="3" id="KW-1185">Reference proteome</keyword>
<accession>A0ABT4LMQ0</accession>
<protein>
    <submittedName>
        <fullName evidence="2">Uncharacterized protein</fullName>
    </submittedName>
</protein>
<evidence type="ECO:0000313" key="2">
    <source>
        <dbReference type="EMBL" id="MCZ4282386.1"/>
    </source>
</evidence>
<sequence>MKIPTRSDISITPGTPRENAGKSSGVDGGVHQADRLRSLKTLKPFKGDLRAGGIGEILRELFEAARMAAESGRIMPRGSFLNIVV</sequence>